<gene>
    <name evidence="1" type="ORF">L6164_022606</name>
</gene>
<protein>
    <submittedName>
        <fullName evidence="1">Uncharacterized protein</fullName>
    </submittedName>
</protein>
<keyword evidence="2" id="KW-1185">Reference proteome</keyword>
<name>A0ACB9MH15_BAUVA</name>
<dbReference type="EMBL" id="CM039434">
    <property type="protein sequence ID" value="KAI4322961.1"/>
    <property type="molecule type" value="Genomic_DNA"/>
</dbReference>
<comment type="caution">
    <text evidence="1">The sequence shown here is derived from an EMBL/GenBank/DDBJ whole genome shotgun (WGS) entry which is preliminary data.</text>
</comment>
<reference evidence="1 2" key="1">
    <citation type="journal article" date="2022" name="DNA Res.">
        <title>Chromosomal-level genome assembly of the orchid tree Bauhinia variegata (Leguminosae; Cercidoideae) supports the allotetraploid origin hypothesis of Bauhinia.</title>
        <authorList>
            <person name="Zhong Y."/>
            <person name="Chen Y."/>
            <person name="Zheng D."/>
            <person name="Pang J."/>
            <person name="Liu Y."/>
            <person name="Luo S."/>
            <person name="Meng S."/>
            <person name="Qian L."/>
            <person name="Wei D."/>
            <person name="Dai S."/>
            <person name="Zhou R."/>
        </authorList>
    </citation>
    <scope>NUCLEOTIDE SEQUENCE [LARGE SCALE GENOMIC DNA]</scope>
    <source>
        <strain evidence="1">BV-YZ2020</strain>
    </source>
</reference>
<evidence type="ECO:0000313" key="2">
    <source>
        <dbReference type="Proteomes" id="UP000828941"/>
    </source>
</evidence>
<accession>A0ACB9MH15</accession>
<sequence>MANRFPFLTSISNQRQVAAAECSSQLLLFRVDDAVAGATKNPDRPVIDLEAGDTKNDEDHKRGVTGFVADIAKQGTMKATEVVENIADAAKETVDTAWDATKNTAQNIRDTTTAEYRSSEDLKGQLGDGHDSRIKI</sequence>
<proteinExistence type="predicted"/>
<organism evidence="1 2">
    <name type="scientific">Bauhinia variegata</name>
    <name type="common">Purple orchid tree</name>
    <name type="synonym">Phanera variegata</name>
    <dbReference type="NCBI Taxonomy" id="167791"/>
    <lineage>
        <taxon>Eukaryota</taxon>
        <taxon>Viridiplantae</taxon>
        <taxon>Streptophyta</taxon>
        <taxon>Embryophyta</taxon>
        <taxon>Tracheophyta</taxon>
        <taxon>Spermatophyta</taxon>
        <taxon>Magnoliopsida</taxon>
        <taxon>eudicotyledons</taxon>
        <taxon>Gunneridae</taxon>
        <taxon>Pentapetalae</taxon>
        <taxon>rosids</taxon>
        <taxon>fabids</taxon>
        <taxon>Fabales</taxon>
        <taxon>Fabaceae</taxon>
        <taxon>Cercidoideae</taxon>
        <taxon>Cercideae</taxon>
        <taxon>Bauhiniinae</taxon>
        <taxon>Bauhinia</taxon>
    </lineage>
</organism>
<evidence type="ECO:0000313" key="1">
    <source>
        <dbReference type="EMBL" id="KAI4322961.1"/>
    </source>
</evidence>
<dbReference type="Proteomes" id="UP000828941">
    <property type="component" value="Chromosome 9"/>
</dbReference>